<accession>A0A4P6UP43</accession>
<evidence type="ECO:0000313" key="7">
    <source>
        <dbReference type="Proteomes" id="UP000292939"/>
    </source>
</evidence>
<protein>
    <submittedName>
        <fullName evidence="6">LysR family transcriptional regulator</fullName>
    </submittedName>
</protein>
<dbReference type="OrthoDB" id="5914299at2"/>
<dbReference type="Pfam" id="PF00126">
    <property type="entry name" value="HTH_1"/>
    <property type="match status" value="1"/>
</dbReference>
<feature type="domain" description="HTH lysR-type" evidence="5">
    <location>
        <begin position="12"/>
        <end position="69"/>
    </location>
</feature>
<dbReference type="AlphaFoldDB" id="A0A4P6UP43"/>
<dbReference type="SUPFAM" id="SSF46785">
    <property type="entry name" value="Winged helix' DNA-binding domain"/>
    <property type="match status" value="1"/>
</dbReference>
<sequence length="324" mass="35099">MKSSPDYLVRRLRLRHLELLVALVDAGTLRAAATRLHLSQPALSKMLGEIETGFGVRLFERSSQGVMPNALGQAVVYRARVMLGELARGKDEVDALRTGASGVLRVGTLSVTSAVPKAIVHLRRGLPAARVQILEGRVRELIQRLLDGELDCVFGAITPELLTSDLLPQLRPEVLLDDELCVLCGADHPLGRRRRLQWADLRTFAWVTPPKDTLVRQAFMTAFLNGGLEPPEPAIEVLSSVSVGSLLRMDSTLLGAVRFEHAQDELSRAGVRRLTVTPAVPLPSLGLYTRRATESPTPLVQAFAAAIRRVGARARLADAGIGAG</sequence>
<dbReference type="GO" id="GO:0003677">
    <property type="term" value="F:DNA binding"/>
    <property type="evidence" value="ECO:0007669"/>
    <property type="project" value="UniProtKB-KW"/>
</dbReference>
<dbReference type="Pfam" id="PF03466">
    <property type="entry name" value="LysR_substrate"/>
    <property type="match status" value="1"/>
</dbReference>
<dbReference type="PROSITE" id="PS50931">
    <property type="entry name" value="HTH_LYSR"/>
    <property type="match status" value="1"/>
</dbReference>
<dbReference type="InterPro" id="IPR050950">
    <property type="entry name" value="HTH-type_LysR_regulators"/>
</dbReference>
<evidence type="ECO:0000313" key="6">
    <source>
        <dbReference type="EMBL" id="QBK06434.1"/>
    </source>
</evidence>
<dbReference type="InterPro" id="IPR036390">
    <property type="entry name" value="WH_DNA-bd_sf"/>
</dbReference>
<dbReference type="PRINTS" id="PR00039">
    <property type="entry name" value="HTHLYSR"/>
</dbReference>
<evidence type="ECO:0000259" key="5">
    <source>
        <dbReference type="PROSITE" id="PS50931"/>
    </source>
</evidence>
<keyword evidence="4" id="KW-0804">Transcription</keyword>
<dbReference type="KEGG" id="hgr:DW355_07375"/>
<keyword evidence="3" id="KW-0238">DNA-binding</keyword>
<dbReference type="InterPro" id="IPR000847">
    <property type="entry name" value="LysR_HTH_N"/>
</dbReference>
<dbReference type="PANTHER" id="PTHR30419">
    <property type="entry name" value="HTH-TYPE TRANSCRIPTIONAL REGULATOR YBHD"/>
    <property type="match status" value="1"/>
</dbReference>
<dbReference type="RefSeq" id="WP_131278888.1">
    <property type="nucleotide sequence ID" value="NZ_CP031395.1"/>
</dbReference>
<organism evidence="6 7">
    <name type="scientific">Hylemonella gracilis</name>
    <dbReference type="NCBI Taxonomy" id="80880"/>
    <lineage>
        <taxon>Bacteria</taxon>
        <taxon>Pseudomonadati</taxon>
        <taxon>Pseudomonadota</taxon>
        <taxon>Betaproteobacteria</taxon>
        <taxon>Burkholderiales</taxon>
        <taxon>Comamonadaceae</taxon>
        <taxon>Hylemonella</taxon>
    </lineage>
</organism>
<dbReference type="PANTHER" id="PTHR30419:SF8">
    <property type="entry name" value="NITROGEN ASSIMILATION TRANSCRIPTIONAL ACTIVATOR-RELATED"/>
    <property type="match status" value="1"/>
</dbReference>
<evidence type="ECO:0000256" key="3">
    <source>
        <dbReference type="ARBA" id="ARBA00023125"/>
    </source>
</evidence>
<comment type="similarity">
    <text evidence="1">Belongs to the LysR transcriptional regulatory family.</text>
</comment>
<dbReference type="GO" id="GO:0003700">
    <property type="term" value="F:DNA-binding transcription factor activity"/>
    <property type="evidence" value="ECO:0007669"/>
    <property type="project" value="InterPro"/>
</dbReference>
<evidence type="ECO:0000256" key="1">
    <source>
        <dbReference type="ARBA" id="ARBA00009437"/>
    </source>
</evidence>
<proteinExistence type="inferred from homology"/>
<reference evidence="6 7" key="1">
    <citation type="submission" date="2018-07" db="EMBL/GenBank/DDBJ databases">
        <title>Exploring interactions and the metabolic potential of the ultra-small soil bacteria Hylemonella gracilis.</title>
        <authorList>
            <person name="Tyc O."/>
            <person name="Kulkarni P."/>
            <person name="Gawehns F."/>
            <person name="Hundscheid M."/>
            <person name="Zweers H."/>
            <person name="Garbeva P."/>
        </authorList>
    </citation>
    <scope>NUCLEOTIDE SEQUENCE [LARGE SCALE GENOMIC DNA]</scope>
    <source>
        <strain evidence="6 7">NS1</strain>
    </source>
</reference>
<gene>
    <name evidence="6" type="ORF">DW355_07375</name>
</gene>
<keyword evidence="2" id="KW-0805">Transcription regulation</keyword>
<dbReference type="Gene3D" id="1.10.10.10">
    <property type="entry name" value="Winged helix-like DNA-binding domain superfamily/Winged helix DNA-binding domain"/>
    <property type="match status" value="1"/>
</dbReference>
<dbReference type="Proteomes" id="UP000292939">
    <property type="component" value="Chromosome"/>
</dbReference>
<dbReference type="EMBL" id="CP031395">
    <property type="protein sequence ID" value="QBK06434.1"/>
    <property type="molecule type" value="Genomic_DNA"/>
</dbReference>
<dbReference type="Gene3D" id="3.40.190.290">
    <property type="match status" value="1"/>
</dbReference>
<evidence type="ECO:0000256" key="2">
    <source>
        <dbReference type="ARBA" id="ARBA00023015"/>
    </source>
</evidence>
<dbReference type="InterPro" id="IPR036388">
    <property type="entry name" value="WH-like_DNA-bd_sf"/>
</dbReference>
<name>A0A4P6UP43_9BURK</name>
<dbReference type="SUPFAM" id="SSF53850">
    <property type="entry name" value="Periplasmic binding protein-like II"/>
    <property type="match status" value="1"/>
</dbReference>
<evidence type="ECO:0000256" key="4">
    <source>
        <dbReference type="ARBA" id="ARBA00023163"/>
    </source>
</evidence>
<dbReference type="GO" id="GO:0005829">
    <property type="term" value="C:cytosol"/>
    <property type="evidence" value="ECO:0007669"/>
    <property type="project" value="TreeGrafter"/>
</dbReference>
<dbReference type="InterPro" id="IPR005119">
    <property type="entry name" value="LysR_subst-bd"/>
</dbReference>